<evidence type="ECO:0000313" key="9">
    <source>
        <dbReference type="Proteomes" id="UP001560685"/>
    </source>
</evidence>
<evidence type="ECO:0000259" key="7">
    <source>
        <dbReference type="PROSITE" id="PS50059"/>
    </source>
</evidence>
<evidence type="ECO:0000256" key="1">
    <source>
        <dbReference type="ARBA" id="ARBA00000971"/>
    </source>
</evidence>
<protein>
    <recommendedName>
        <fullName evidence="6">Peptidyl-prolyl cis-trans isomerase</fullName>
        <ecNumber evidence="6">5.2.1.8</ecNumber>
    </recommendedName>
</protein>
<dbReference type="PANTHER" id="PTHR43811">
    <property type="entry name" value="FKBP-TYPE PEPTIDYL-PROLYL CIS-TRANS ISOMERASE FKPA"/>
    <property type="match status" value="1"/>
</dbReference>
<dbReference type="InterPro" id="IPR000774">
    <property type="entry name" value="PPIase_FKBP_N"/>
</dbReference>
<dbReference type="SUPFAM" id="SSF54534">
    <property type="entry name" value="FKBP-like"/>
    <property type="match status" value="2"/>
</dbReference>
<name>A0ABV3Z0M6_9PROT</name>
<dbReference type="EMBL" id="JBEHZE010000001">
    <property type="protein sequence ID" value="MEX6632336.1"/>
    <property type="molecule type" value="Genomic_DNA"/>
</dbReference>
<dbReference type="Pfam" id="PF00254">
    <property type="entry name" value="FKBP_C"/>
    <property type="match status" value="2"/>
</dbReference>
<dbReference type="RefSeq" id="WP_369312262.1">
    <property type="nucleotide sequence ID" value="NZ_JBEHZE010000001.1"/>
</dbReference>
<comment type="similarity">
    <text evidence="2 6">Belongs to the FKBP-type PPIase family.</text>
</comment>
<evidence type="ECO:0000256" key="5">
    <source>
        <dbReference type="PROSITE-ProRule" id="PRU00277"/>
    </source>
</evidence>
<dbReference type="InterPro" id="IPR046357">
    <property type="entry name" value="PPIase_dom_sf"/>
</dbReference>
<dbReference type="PROSITE" id="PS51257">
    <property type="entry name" value="PROKAR_LIPOPROTEIN"/>
    <property type="match status" value="1"/>
</dbReference>
<dbReference type="Gene3D" id="3.10.50.40">
    <property type="match status" value="2"/>
</dbReference>
<dbReference type="Pfam" id="PF01346">
    <property type="entry name" value="FKBP_N"/>
    <property type="match status" value="2"/>
</dbReference>
<evidence type="ECO:0000313" key="8">
    <source>
        <dbReference type="EMBL" id="MEX6632336.1"/>
    </source>
</evidence>
<proteinExistence type="inferred from homology"/>
<evidence type="ECO:0000256" key="6">
    <source>
        <dbReference type="RuleBase" id="RU003915"/>
    </source>
</evidence>
<keyword evidence="3 5" id="KW-0697">Rotamase</keyword>
<dbReference type="Proteomes" id="UP001560685">
    <property type="component" value="Unassembled WGS sequence"/>
</dbReference>
<gene>
    <name evidence="8" type="ORF">ABFZ84_02135</name>
</gene>
<dbReference type="PROSITE" id="PS50059">
    <property type="entry name" value="FKBP_PPIASE"/>
    <property type="match status" value="2"/>
</dbReference>
<evidence type="ECO:0000256" key="2">
    <source>
        <dbReference type="ARBA" id="ARBA00006577"/>
    </source>
</evidence>
<sequence>MSKIWMMVASAAVLTIASCGQSDEETKPADDTIELSDDAKTGAELKADHNKAATENLAASNEFLKENASRDGVTVTDSGLQYMVLEEGPEDGYSPDSTDLVVVHYVGTLKDGKEFDSSRARGAAAQFPLNRVIPGWTEGVQLMSEGDLFRFFVPPALGYGENGTPDGDIGPNEVLIFDVELIKVQSAERNLETANQFLAENLKKDGIQSTDSGLQYQIITESDQGGKSPEAADTVEVHYQGTLLNGTEFDSSYARGETIEFPLNRVIPGWTEGVQLMSEGDKYRFFIPPALAYGEMGTPGGPIGPNEALVFEVELIAVK</sequence>
<dbReference type="InterPro" id="IPR001179">
    <property type="entry name" value="PPIase_FKBP_dom"/>
</dbReference>
<accession>A0ABV3Z0M6</accession>
<organism evidence="8 9">
    <name type="scientific">Hyphococcus lacteus</name>
    <dbReference type="NCBI Taxonomy" id="3143536"/>
    <lineage>
        <taxon>Bacteria</taxon>
        <taxon>Pseudomonadati</taxon>
        <taxon>Pseudomonadota</taxon>
        <taxon>Alphaproteobacteria</taxon>
        <taxon>Parvularculales</taxon>
        <taxon>Parvularculaceae</taxon>
        <taxon>Hyphococcus</taxon>
    </lineage>
</organism>
<evidence type="ECO:0000256" key="4">
    <source>
        <dbReference type="ARBA" id="ARBA00023235"/>
    </source>
</evidence>
<feature type="domain" description="PPIase FKBP-type" evidence="7">
    <location>
        <begin position="232"/>
        <end position="319"/>
    </location>
</feature>
<dbReference type="GO" id="GO:0003755">
    <property type="term" value="F:peptidyl-prolyl cis-trans isomerase activity"/>
    <property type="evidence" value="ECO:0007669"/>
    <property type="project" value="UniProtKB-EC"/>
</dbReference>
<dbReference type="PANTHER" id="PTHR43811:SF19">
    <property type="entry name" value="39 KDA FK506-BINDING NUCLEAR PROTEIN"/>
    <property type="match status" value="1"/>
</dbReference>
<comment type="caution">
    <text evidence="8">The sequence shown here is derived from an EMBL/GenBank/DDBJ whole genome shotgun (WGS) entry which is preliminary data.</text>
</comment>
<keyword evidence="9" id="KW-1185">Reference proteome</keyword>
<feature type="domain" description="PPIase FKBP-type" evidence="7">
    <location>
        <begin position="98"/>
        <end position="185"/>
    </location>
</feature>
<evidence type="ECO:0000256" key="3">
    <source>
        <dbReference type="ARBA" id="ARBA00023110"/>
    </source>
</evidence>
<dbReference type="EC" id="5.2.1.8" evidence="6"/>
<keyword evidence="4 5" id="KW-0413">Isomerase</keyword>
<comment type="catalytic activity">
    <reaction evidence="1 5 6">
        <text>[protein]-peptidylproline (omega=180) = [protein]-peptidylproline (omega=0)</text>
        <dbReference type="Rhea" id="RHEA:16237"/>
        <dbReference type="Rhea" id="RHEA-COMP:10747"/>
        <dbReference type="Rhea" id="RHEA-COMP:10748"/>
        <dbReference type="ChEBI" id="CHEBI:83833"/>
        <dbReference type="ChEBI" id="CHEBI:83834"/>
        <dbReference type="EC" id="5.2.1.8"/>
    </reaction>
</comment>
<reference evidence="8 9" key="1">
    <citation type="submission" date="2024-05" db="EMBL/GenBank/DDBJ databases">
        <title>Three bacterial strains, DH-69, EH-24, and ECK-19 isolated from coastal sediments.</title>
        <authorList>
            <person name="Ye Y.-Q."/>
            <person name="Du Z.-J."/>
        </authorList>
    </citation>
    <scope>NUCLEOTIDE SEQUENCE [LARGE SCALE GENOMIC DNA]</scope>
    <source>
        <strain evidence="8 9">ECK-19</strain>
    </source>
</reference>